<dbReference type="PROSITE" id="PS50011">
    <property type="entry name" value="PROTEIN_KINASE_DOM"/>
    <property type="match status" value="1"/>
</dbReference>
<accession>A0A9P7AVC2</accession>
<keyword evidence="6" id="KW-0418">Kinase</keyword>
<evidence type="ECO:0000256" key="3">
    <source>
        <dbReference type="ARBA" id="ARBA00022527"/>
    </source>
</evidence>
<evidence type="ECO:0000256" key="5">
    <source>
        <dbReference type="ARBA" id="ARBA00022741"/>
    </source>
</evidence>
<dbReference type="GO" id="GO:0010506">
    <property type="term" value="P:regulation of autophagy"/>
    <property type="evidence" value="ECO:0007669"/>
    <property type="project" value="InterPro"/>
</dbReference>
<comment type="catalytic activity">
    <reaction evidence="11">
        <text>L-seryl-[protein] + ATP = O-phospho-L-seryl-[protein] + ADP + H(+)</text>
        <dbReference type="Rhea" id="RHEA:17989"/>
        <dbReference type="Rhea" id="RHEA-COMP:9863"/>
        <dbReference type="Rhea" id="RHEA-COMP:11604"/>
        <dbReference type="ChEBI" id="CHEBI:15378"/>
        <dbReference type="ChEBI" id="CHEBI:29999"/>
        <dbReference type="ChEBI" id="CHEBI:30616"/>
        <dbReference type="ChEBI" id="CHEBI:83421"/>
        <dbReference type="ChEBI" id="CHEBI:456216"/>
        <dbReference type="EC" id="2.7.11.1"/>
    </reaction>
</comment>
<organism evidence="14 15">
    <name type="scientific">Hyphodiscus hymeniophilus</name>
    <dbReference type="NCBI Taxonomy" id="353542"/>
    <lineage>
        <taxon>Eukaryota</taxon>
        <taxon>Fungi</taxon>
        <taxon>Dikarya</taxon>
        <taxon>Ascomycota</taxon>
        <taxon>Pezizomycotina</taxon>
        <taxon>Leotiomycetes</taxon>
        <taxon>Helotiales</taxon>
        <taxon>Hyphodiscaceae</taxon>
        <taxon>Hyphodiscus</taxon>
    </lineage>
</organism>
<dbReference type="SUPFAM" id="SSF56112">
    <property type="entry name" value="Protein kinase-like (PK-like)"/>
    <property type="match status" value="1"/>
</dbReference>
<dbReference type="InterPro" id="IPR011009">
    <property type="entry name" value="Kinase-like_dom_sf"/>
</dbReference>
<evidence type="ECO:0000256" key="11">
    <source>
        <dbReference type="ARBA" id="ARBA00048679"/>
    </source>
</evidence>
<keyword evidence="8" id="KW-0072">Autophagy</keyword>
<evidence type="ECO:0000256" key="1">
    <source>
        <dbReference type="ARBA" id="ARBA00004623"/>
    </source>
</evidence>
<dbReference type="Pfam" id="PF00069">
    <property type="entry name" value="Pkinase"/>
    <property type="match status" value="1"/>
</dbReference>
<keyword evidence="15" id="KW-1185">Reference proteome</keyword>
<feature type="compositionally biased region" description="Basic and acidic residues" evidence="12">
    <location>
        <begin position="468"/>
        <end position="477"/>
    </location>
</feature>
<evidence type="ECO:0000256" key="8">
    <source>
        <dbReference type="ARBA" id="ARBA00023006"/>
    </source>
</evidence>
<gene>
    <name evidence="14" type="ORF">D0Z07_7211</name>
</gene>
<evidence type="ECO:0000256" key="2">
    <source>
        <dbReference type="ARBA" id="ARBA00012513"/>
    </source>
</evidence>
<comment type="caution">
    <text evidence="14">The sequence shown here is derived from an EMBL/GenBank/DDBJ whole genome shotgun (WGS) entry which is preliminary data.</text>
</comment>
<dbReference type="Proteomes" id="UP000785200">
    <property type="component" value="Unassembled WGS sequence"/>
</dbReference>
<evidence type="ECO:0000256" key="6">
    <source>
        <dbReference type="ARBA" id="ARBA00022777"/>
    </source>
</evidence>
<keyword evidence="5" id="KW-0547">Nucleotide-binding</keyword>
<name>A0A9P7AVC2_9HELO</name>
<dbReference type="GO" id="GO:0005776">
    <property type="term" value="C:autophagosome"/>
    <property type="evidence" value="ECO:0007669"/>
    <property type="project" value="TreeGrafter"/>
</dbReference>
<proteinExistence type="predicted"/>
<dbReference type="SMART" id="SM00220">
    <property type="entry name" value="S_TKc"/>
    <property type="match status" value="1"/>
</dbReference>
<dbReference type="InterPro" id="IPR045269">
    <property type="entry name" value="Atg1-like"/>
</dbReference>
<evidence type="ECO:0000313" key="14">
    <source>
        <dbReference type="EMBL" id="KAG0647414.1"/>
    </source>
</evidence>
<sequence>MNGSFVPFIESGPNSQVAAFLASQPDWRQGLGPGWKGTKFLGKGGYDIVGLWEYKGDPMRAPAVTKVVVKVAEDTDQDIDKNIFRGKTAYDEGNILAKLSKVPTNHVIKQYGGNRVGDKFLDMDYVVRIYLEFCPGGDLDQFIAREGEAPNHLLDEADLWAIFNCLAIGALAMHRGTELPTEVRRQGRKVNTEICHYDIKPDNILLGFRDEHHARLPICKYADFGEALEEETCGMPERMAHPFRHIPIQHPRKGACSNTFQIGAVMNCLLVGNFINFNADDTSPPTICTDNHWLRRGYNHSIGLNTDDMRQRYSDNLRTLIMECMMREATFRPKSTDLAIRTAAALQTADFVAKNRPILPPSVAAIPMVGLLQPEPPLEWDIDTSEYDIAQRDYVIVPDIPSPTPDTGGFLGIKLTEYLPTWSPFAASHGSSTSTTPPRSTPATSVSSQGPGVGGAFVVLGKATPDSLEDRGRDWKT</sequence>
<evidence type="ECO:0000313" key="15">
    <source>
        <dbReference type="Proteomes" id="UP000785200"/>
    </source>
</evidence>
<keyword evidence="3" id="KW-0723">Serine/threonine-protein kinase</keyword>
<evidence type="ECO:0000259" key="13">
    <source>
        <dbReference type="PROSITE" id="PS50011"/>
    </source>
</evidence>
<keyword evidence="4" id="KW-0808">Transferase</keyword>
<dbReference type="AlphaFoldDB" id="A0A9P7AVC2"/>
<feature type="compositionally biased region" description="Low complexity" evidence="12">
    <location>
        <begin position="427"/>
        <end position="448"/>
    </location>
</feature>
<dbReference type="Gene3D" id="1.10.510.10">
    <property type="entry name" value="Transferase(Phosphotransferase) domain 1"/>
    <property type="match status" value="1"/>
</dbReference>
<keyword evidence="7" id="KW-0067">ATP-binding</keyword>
<dbReference type="InterPro" id="IPR008271">
    <property type="entry name" value="Ser/Thr_kinase_AS"/>
</dbReference>
<dbReference type="PROSITE" id="PS00108">
    <property type="entry name" value="PROTEIN_KINASE_ST"/>
    <property type="match status" value="1"/>
</dbReference>
<evidence type="ECO:0000256" key="4">
    <source>
        <dbReference type="ARBA" id="ARBA00022679"/>
    </source>
</evidence>
<dbReference type="PANTHER" id="PTHR24348:SF22">
    <property type="entry name" value="NON-SPECIFIC SERINE_THREONINE PROTEIN KINASE"/>
    <property type="match status" value="1"/>
</dbReference>
<dbReference type="EMBL" id="VNKQ01000013">
    <property type="protein sequence ID" value="KAG0647414.1"/>
    <property type="molecule type" value="Genomic_DNA"/>
</dbReference>
<evidence type="ECO:0000256" key="7">
    <source>
        <dbReference type="ARBA" id="ARBA00022840"/>
    </source>
</evidence>
<dbReference type="GO" id="GO:0005829">
    <property type="term" value="C:cytosol"/>
    <property type="evidence" value="ECO:0007669"/>
    <property type="project" value="TreeGrafter"/>
</dbReference>
<protein>
    <recommendedName>
        <fullName evidence="2">non-specific serine/threonine protein kinase</fullName>
        <ecNumber evidence="2">2.7.11.1</ecNumber>
    </recommendedName>
    <alternativeName>
        <fullName evidence="9">Autophagy-related protein 1</fullName>
    </alternativeName>
</protein>
<dbReference type="PANTHER" id="PTHR24348">
    <property type="entry name" value="SERINE/THREONINE-PROTEIN KINASE UNC-51-RELATED"/>
    <property type="match status" value="1"/>
</dbReference>
<comment type="catalytic activity">
    <reaction evidence="10">
        <text>L-threonyl-[protein] + ATP = O-phospho-L-threonyl-[protein] + ADP + H(+)</text>
        <dbReference type="Rhea" id="RHEA:46608"/>
        <dbReference type="Rhea" id="RHEA-COMP:11060"/>
        <dbReference type="Rhea" id="RHEA-COMP:11605"/>
        <dbReference type="ChEBI" id="CHEBI:15378"/>
        <dbReference type="ChEBI" id="CHEBI:30013"/>
        <dbReference type="ChEBI" id="CHEBI:30616"/>
        <dbReference type="ChEBI" id="CHEBI:61977"/>
        <dbReference type="ChEBI" id="CHEBI:456216"/>
        <dbReference type="EC" id="2.7.11.1"/>
    </reaction>
</comment>
<evidence type="ECO:0000256" key="10">
    <source>
        <dbReference type="ARBA" id="ARBA00047899"/>
    </source>
</evidence>
<dbReference type="GO" id="GO:0004674">
    <property type="term" value="F:protein serine/threonine kinase activity"/>
    <property type="evidence" value="ECO:0007669"/>
    <property type="project" value="UniProtKB-KW"/>
</dbReference>
<dbReference type="EC" id="2.7.11.1" evidence="2"/>
<feature type="domain" description="Protein kinase" evidence="13">
    <location>
        <begin position="35"/>
        <end position="352"/>
    </location>
</feature>
<dbReference type="OrthoDB" id="3562999at2759"/>
<dbReference type="GO" id="GO:0005524">
    <property type="term" value="F:ATP binding"/>
    <property type="evidence" value="ECO:0007669"/>
    <property type="project" value="UniProtKB-KW"/>
</dbReference>
<dbReference type="GO" id="GO:0000045">
    <property type="term" value="P:autophagosome assembly"/>
    <property type="evidence" value="ECO:0007669"/>
    <property type="project" value="TreeGrafter"/>
</dbReference>
<dbReference type="GO" id="GO:0034045">
    <property type="term" value="C:phagophore assembly site membrane"/>
    <property type="evidence" value="ECO:0007669"/>
    <property type="project" value="UniProtKB-SubCell"/>
</dbReference>
<dbReference type="InterPro" id="IPR000719">
    <property type="entry name" value="Prot_kinase_dom"/>
</dbReference>
<feature type="region of interest" description="Disordered" evidence="12">
    <location>
        <begin position="427"/>
        <end position="477"/>
    </location>
</feature>
<comment type="subcellular location">
    <subcellularLocation>
        <location evidence="1">Preautophagosomal structure membrane</location>
        <topology evidence="1">Peripheral membrane protein</topology>
    </subcellularLocation>
</comment>
<evidence type="ECO:0000256" key="12">
    <source>
        <dbReference type="SAM" id="MobiDB-lite"/>
    </source>
</evidence>
<reference evidence="14" key="1">
    <citation type="submission" date="2019-07" db="EMBL/GenBank/DDBJ databases">
        <title>Hyphodiscus hymeniophilus genome sequencing and assembly.</title>
        <authorList>
            <person name="Kramer G."/>
            <person name="Nodwell J."/>
        </authorList>
    </citation>
    <scope>NUCLEOTIDE SEQUENCE</scope>
    <source>
        <strain evidence="14">ATCC 34498</strain>
    </source>
</reference>
<evidence type="ECO:0000256" key="9">
    <source>
        <dbReference type="ARBA" id="ARBA00030237"/>
    </source>
</evidence>